<dbReference type="Gene3D" id="3.40.50.2300">
    <property type="match status" value="1"/>
</dbReference>
<dbReference type="SUPFAM" id="SSF52172">
    <property type="entry name" value="CheY-like"/>
    <property type="match status" value="1"/>
</dbReference>
<dbReference type="InterPro" id="IPR003607">
    <property type="entry name" value="HD/PDEase_dom"/>
</dbReference>
<dbReference type="EMBL" id="OFSM01000008">
    <property type="protein sequence ID" value="SOY29048.1"/>
    <property type="molecule type" value="Genomic_DNA"/>
</dbReference>
<name>A0A2K4ZF26_9FIRM</name>
<evidence type="ECO:0000313" key="8">
    <source>
        <dbReference type="Proteomes" id="UP000236311"/>
    </source>
</evidence>
<protein>
    <recommendedName>
        <fullName evidence="1">Stage 0 sporulation protein A homolog</fullName>
    </recommendedName>
</protein>
<dbReference type="PROSITE" id="PS51832">
    <property type="entry name" value="HD_GYP"/>
    <property type="match status" value="1"/>
</dbReference>
<evidence type="ECO:0000256" key="2">
    <source>
        <dbReference type="ARBA" id="ARBA00024867"/>
    </source>
</evidence>
<dbReference type="InterPro" id="IPR001789">
    <property type="entry name" value="Sig_transdc_resp-reg_receiver"/>
</dbReference>
<evidence type="ECO:0000313" key="7">
    <source>
        <dbReference type="EMBL" id="SOY29048.1"/>
    </source>
</evidence>
<dbReference type="Proteomes" id="UP000236311">
    <property type="component" value="Unassembled WGS sequence"/>
</dbReference>
<dbReference type="GO" id="GO:0016787">
    <property type="term" value="F:hydrolase activity"/>
    <property type="evidence" value="ECO:0007669"/>
    <property type="project" value="UniProtKB-KW"/>
</dbReference>
<evidence type="ECO:0000256" key="1">
    <source>
        <dbReference type="ARBA" id="ARBA00018672"/>
    </source>
</evidence>
<dbReference type="SUPFAM" id="SSF109604">
    <property type="entry name" value="HD-domain/PDEase-like"/>
    <property type="match status" value="1"/>
</dbReference>
<dbReference type="GO" id="GO:0000160">
    <property type="term" value="P:phosphorelay signal transduction system"/>
    <property type="evidence" value="ECO:0007669"/>
    <property type="project" value="InterPro"/>
</dbReference>
<dbReference type="PANTHER" id="PTHR45228">
    <property type="entry name" value="CYCLIC DI-GMP PHOSPHODIESTERASE TM_0186-RELATED"/>
    <property type="match status" value="1"/>
</dbReference>
<dbReference type="Pfam" id="PF00072">
    <property type="entry name" value="Response_reg"/>
    <property type="match status" value="1"/>
</dbReference>
<evidence type="ECO:0000259" key="5">
    <source>
        <dbReference type="PROSITE" id="PS50110"/>
    </source>
</evidence>
<evidence type="ECO:0000256" key="3">
    <source>
        <dbReference type="PROSITE-ProRule" id="PRU00169"/>
    </source>
</evidence>
<dbReference type="CDD" id="cd00077">
    <property type="entry name" value="HDc"/>
    <property type="match status" value="1"/>
</dbReference>
<dbReference type="PROSITE" id="PS50110">
    <property type="entry name" value="RESPONSE_REGULATORY"/>
    <property type="match status" value="1"/>
</dbReference>
<dbReference type="InterPro" id="IPR052020">
    <property type="entry name" value="Cyclic_di-GMP/3'3'-cGAMP_PDE"/>
</dbReference>
<accession>A0A2K4ZF26</accession>
<dbReference type="InterPro" id="IPR037522">
    <property type="entry name" value="HD_GYP_dom"/>
</dbReference>
<dbReference type="PANTHER" id="PTHR45228:SF9">
    <property type="entry name" value="3'3'-CGAMP-SPECIFIC PHOSPHODIESTERASE 2"/>
    <property type="match status" value="1"/>
</dbReference>
<keyword evidence="8" id="KW-1185">Reference proteome</keyword>
<proteinExistence type="predicted"/>
<evidence type="ECO:0000259" key="6">
    <source>
        <dbReference type="PROSITE" id="PS51832"/>
    </source>
</evidence>
<dbReference type="InterPro" id="IPR011006">
    <property type="entry name" value="CheY-like_superfamily"/>
</dbReference>
<reference evidence="7 8" key="1">
    <citation type="submission" date="2018-01" db="EMBL/GenBank/DDBJ databases">
        <authorList>
            <person name="Gaut B.S."/>
            <person name="Morton B.R."/>
            <person name="Clegg M.T."/>
            <person name="Duvall M.R."/>
        </authorList>
    </citation>
    <scope>NUCLEOTIDE SEQUENCE [LARGE SCALE GENOMIC DNA]</scope>
    <source>
        <strain evidence="7">GP69</strain>
    </source>
</reference>
<organism evidence="7 8">
    <name type="scientific">Acetatifactor muris</name>
    <dbReference type="NCBI Taxonomy" id="879566"/>
    <lineage>
        <taxon>Bacteria</taxon>
        <taxon>Bacillati</taxon>
        <taxon>Bacillota</taxon>
        <taxon>Clostridia</taxon>
        <taxon>Lachnospirales</taxon>
        <taxon>Lachnospiraceae</taxon>
        <taxon>Acetatifactor</taxon>
    </lineage>
</organism>
<dbReference type="AlphaFoldDB" id="A0A2K4ZF26"/>
<keyword evidence="7" id="KW-0378">Hydrolase</keyword>
<dbReference type="OrthoDB" id="9804747at2"/>
<keyword evidence="3" id="KW-0597">Phosphoprotein</keyword>
<dbReference type="Pfam" id="PF13487">
    <property type="entry name" value="HD_5"/>
    <property type="match status" value="1"/>
</dbReference>
<dbReference type="SMART" id="SM00448">
    <property type="entry name" value="REC"/>
    <property type="match status" value="1"/>
</dbReference>
<feature type="domain" description="HD-GYP" evidence="6">
    <location>
        <begin position="151"/>
        <end position="359"/>
    </location>
</feature>
<dbReference type="RefSeq" id="WP_103239180.1">
    <property type="nucleotide sequence ID" value="NZ_JANJZD010000007.1"/>
</dbReference>
<sequence length="363" mass="42135">MDKQQILIVDDEEINRAILMEMFADSRDEYELLEADNGRDAIKQIEDNSNIVLILLDVVMPILNGFKVLEYMQEQGLLKEIPVIMITGETIEDSEGKAYAFGVADVIHKPFYSHIVKRRSKNIIELYQNKRNMEARLKEQEMEIRAQEKEIRETNEFMIDALSSVVESRSAETGEHTKRIKYYTRIMAKCLMEHFPRYELTSARVDAISRASVMHDIGKIGISDAILLKPGRLTNEEFEVMKTHTTIGCDLLEKLYRDRTSEFYGYCYDICRHHHERWDGRGYPDHLVGDDIPISAQIVAVADVYDVLVSPRVYKDPFSKEKAFEMIMNGECGQFSSDILKCFELAREDFFNIMEVIESFEFS</sequence>
<feature type="domain" description="Response regulatory" evidence="5">
    <location>
        <begin position="5"/>
        <end position="124"/>
    </location>
</feature>
<evidence type="ECO:0000256" key="4">
    <source>
        <dbReference type="SAM" id="Coils"/>
    </source>
</evidence>
<feature type="coiled-coil region" evidence="4">
    <location>
        <begin position="123"/>
        <end position="157"/>
    </location>
</feature>
<dbReference type="Gene3D" id="1.10.3210.10">
    <property type="entry name" value="Hypothetical protein af1432"/>
    <property type="match status" value="1"/>
</dbReference>
<comment type="function">
    <text evidence="2">May play the central regulatory role in sporulation. It may be an element of the effector pathway responsible for the activation of sporulation genes in response to nutritional stress. Spo0A may act in concert with spo0H (a sigma factor) to control the expression of some genes that are critical to the sporulation process.</text>
</comment>
<dbReference type="SMART" id="SM00471">
    <property type="entry name" value="HDc"/>
    <property type="match status" value="1"/>
</dbReference>
<keyword evidence="4" id="KW-0175">Coiled coil</keyword>
<gene>
    <name evidence="7" type="primary">rpfG_2</name>
    <name evidence="7" type="ORF">AMURIS_01763</name>
</gene>
<feature type="modified residue" description="4-aspartylphosphate" evidence="3">
    <location>
        <position position="57"/>
    </location>
</feature>